<feature type="domain" description="Cyclin-dependent kinase inhibitor" evidence="6">
    <location>
        <begin position="87"/>
        <end position="131"/>
    </location>
</feature>
<keyword evidence="3" id="KW-0649">Protein kinase inhibitor</keyword>
<dbReference type="EMBL" id="JAAGAX010000018">
    <property type="protein sequence ID" value="KAF2283707.1"/>
    <property type="molecule type" value="Genomic_DNA"/>
</dbReference>
<keyword evidence="4" id="KW-0131">Cell cycle</keyword>
<evidence type="ECO:0000256" key="1">
    <source>
        <dbReference type="ARBA" id="ARBA00004642"/>
    </source>
</evidence>
<evidence type="ECO:0000256" key="3">
    <source>
        <dbReference type="ARBA" id="ARBA00023013"/>
    </source>
</evidence>
<dbReference type="InterPro" id="IPR044898">
    <property type="entry name" value="CDI_dom_sf"/>
</dbReference>
<evidence type="ECO:0000313" key="7">
    <source>
        <dbReference type="EMBL" id="KAF2283707.1"/>
    </source>
</evidence>
<feature type="compositionally biased region" description="Polar residues" evidence="5">
    <location>
        <begin position="54"/>
        <end position="67"/>
    </location>
</feature>
<dbReference type="GO" id="GO:0004861">
    <property type="term" value="F:cyclin-dependent protein serine/threonine kinase inhibitor activity"/>
    <property type="evidence" value="ECO:0007669"/>
    <property type="project" value="InterPro"/>
</dbReference>
<dbReference type="Pfam" id="PF02234">
    <property type="entry name" value="CDI"/>
    <property type="match status" value="1"/>
</dbReference>
<evidence type="ECO:0000256" key="5">
    <source>
        <dbReference type="SAM" id="MobiDB-lite"/>
    </source>
</evidence>
<proteinExistence type="inferred from homology"/>
<comment type="caution">
    <text evidence="7">The sequence shown here is derived from an EMBL/GenBank/DDBJ whole genome shotgun (WGS) entry which is preliminary data.</text>
</comment>
<protein>
    <recommendedName>
        <fullName evidence="6">Cyclin-dependent kinase inhibitor domain-containing protein</fullName>
    </recommendedName>
</protein>
<reference evidence="7 8" key="1">
    <citation type="journal article" date="2020" name="Mol. Plant">
        <title>The Chromosome-Based Rubber Tree Genome Provides New Insights into Spurge Genome Evolution and Rubber Biosynthesis.</title>
        <authorList>
            <person name="Liu J."/>
            <person name="Shi C."/>
            <person name="Shi C.C."/>
            <person name="Li W."/>
            <person name="Zhang Q.J."/>
            <person name="Zhang Y."/>
            <person name="Li K."/>
            <person name="Lu H.F."/>
            <person name="Shi C."/>
            <person name="Zhu S.T."/>
            <person name="Xiao Z.Y."/>
            <person name="Nan H."/>
            <person name="Yue Y."/>
            <person name="Zhu X.G."/>
            <person name="Wu Y."/>
            <person name="Hong X.N."/>
            <person name="Fan G.Y."/>
            <person name="Tong Y."/>
            <person name="Zhang D."/>
            <person name="Mao C.L."/>
            <person name="Liu Y.L."/>
            <person name="Hao S.J."/>
            <person name="Liu W.Q."/>
            <person name="Lv M.Q."/>
            <person name="Zhang H.B."/>
            <person name="Liu Y."/>
            <person name="Hu-Tang G.R."/>
            <person name="Wang J.P."/>
            <person name="Wang J.H."/>
            <person name="Sun Y.H."/>
            <person name="Ni S.B."/>
            <person name="Chen W.B."/>
            <person name="Zhang X.C."/>
            <person name="Jiao Y.N."/>
            <person name="Eichler E.E."/>
            <person name="Li G.H."/>
            <person name="Liu X."/>
            <person name="Gao L.Z."/>
        </authorList>
    </citation>
    <scope>NUCLEOTIDE SEQUENCE [LARGE SCALE GENOMIC DNA]</scope>
    <source>
        <strain evidence="8">cv. GT1</strain>
        <tissue evidence="7">Leaf</tissue>
    </source>
</reference>
<accession>A0A6A6K4V3</accession>
<feature type="region of interest" description="Disordered" evidence="5">
    <location>
        <begin position="49"/>
        <end position="88"/>
    </location>
</feature>
<name>A0A6A6K4V3_HEVBR</name>
<evidence type="ECO:0000313" key="8">
    <source>
        <dbReference type="Proteomes" id="UP000467840"/>
    </source>
</evidence>
<organism evidence="7 8">
    <name type="scientific">Hevea brasiliensis</name>
    <name type="common">Para rubber tree</name>
    <name type="synonym">Siphonia brasiliensis</name>
    <dbReference type="NCBI Taxonomy" id="3981"/>
    <lineage>
        <taxon>Eukaryota</taxon>
        <taxon>Viridiplantae</taxon>
        <taxon>Streptophyta</taxon>
        <taxon>Embryophyta</taxon>
        <taxon>Tracheophyta</taxon>
        <taxon>Spermatophyta</taxon>
        <taxon>Magnoliopsida</taxon>
        <taxon>eudicotyledons</taxon>
        <taxon>Gunneridae</taxon>
        <taxon>Pentapetalae</taxon>
        <taxon>rosids</taxon>
        <taxon>fabids</taxon>
        <taxon>Malpighiales</taxon>
        <taxon>Euphorbiaceae</taxon>
        <taxon>Crotonoideae</taxon>
        <taxon>Micrandreae</taxon>
        <taxon>Hevea</taxon>
    </lineage>
</organism>
<evidence type="ECO:0000259" key="6">
    <source>
        <dbReference type="Pfam" id="PF02234"/>
    </source>
</evidence>
<dbReference type="GO" id="GO:0005654">
    <property type="term" value="C:nucleoplasm"/>
    <property type="evidence" value="ECO:0007669"/>
    <property type="project" value="UniProtKB-SubCell"/>
</dbReference>
<dbReference type="PANTHER" id="PTHR46776">
    <property type="entry name" value="CYCLIN-DEPENDENT KINASE INHIBITOR 4-RELATED"/>
    <property type="match status" value="1"/>
</dbReference>
<gene>
    <name evidence="7" type="ORF">GH714_014336</name>
</gene>
<dbReference type="InterPro" id="IPR003175">
    <property type="entry name" value="CDI_dom"/>
</dbReference>
<comment type="similarity">
    <text evidence="2">Belongs to the CDI family. ICK/KRP subfamily.</text>
</comment>
<evidence type="ECO:0000256" key="4">
    <source>
        <dbReference type="ARBA" id="ARBA00023306"/>
    </source>
</evidence>
<dbReference type="Gene3D" id="4.10.365.10">
    <property type="entry name" value="p27"/>
    <property type="match status" value="1"/>
</dbReference>
<dbReference type="AlphaFoldDB" id="A0A6A6K4V3"/>
<dbReference type="Proteomes" id="UP000467840">
    <property type="component" value="Chromosome 12"/>
</dbReference>
<dbReference type="PIRSF" id="PIRSF017811">
    <property type="entry name" value="CDK_inhib_pln"/>
    <property type="match status" value="1"/>
</dbReference>
<dbReference type="GO" id="GO:0051726">
    <property type="term" value="P:regulation of cell cycle"/>
    <property type="evidence" value="ECO:0007669"/>
    <property type="project" value="InterPro"/>
</dbReference>
<dbReference type="InterPro" id="IPR044275">
    <property type="entry name" value="KRP"/>
</dbReference>
<sequence length="134" mass="15144">MEMAQVGVRTRARALALAAAAAATTTGTARKRKAESVEVETSVYYSCRERKETTPSSQLQPVSSGELDSTERPSSEANSRRRSTAEKMPTEFELDEFFAVAEKNLKKQFADKYNYDIVKDEPLEGRYEWLRLKP</sequence>
<comment type="subcellular location">
    <subcellularLocation>
        <location evidence="1">Nucleus</location>
        <location evidence="1">Nucleoplasm</location>
    </subcellularLocation>
</comment>
<keyword evidence="8" id="KW-1185">Reference proteome</keyword>
<evidence type="ECO:0000256" key="2">
    <source>
        <dbReference type="ARBA" id="ARBA00010274"/>
    </source>
</evidence>